<dbReference type="CDD" id="cd00190">
    <property type="entry name" value="Tryp_SPc"/>
    <property type="match status" value="1"/>
</dbReference>
<evidence type="ECO:0000313" key="11">
    <source>
        <dbReference type="EMBL" id="JAG73348.1"/>
    </source>
</evidence>
<reference evidence="13" key="2">
    <citation type="submission" date="2025-04" db="UniProtKB">
        <authorList>
            <consortium name="RefSeq"/>
        </authorList>
    </citation>
    <scope>IDENTIFICATION</scope>
    <source>
        <strain evidence="13">USDA-PBARC FA_bdor</strain>
        <tissue evidence="13">Whole organism</tissue>
    </source>
</reference>
<evidence type="ECO:0000256" key="2">
    <source>
        <dbReference type="ARBA" id="ARBA00022525"/>
    </source>
</evidence>
<keyword evidence="5 8" id="KW-0720">Serine protease</keyword>
<dbReference type="Pfam" id="PF00089">
    <property type="entry name" value="Trypsin"/>
    <property type="match status" value="1"/>
</dbReference>
<dbReference type="InterPro" id="IPR033116">
    <property type="entry name" value="TRYPSIN_SER"/>
</dbReference>
<dbReference type="AlphaFoldDB" id="A0A0C9R9U5"/>
<evidence type="ECO:0000256" key="3">
    <source>
        <dbReference type="ARBA" id="ARBA00022670"/>
    </source>
</evidence>
<dbReference type="InterPro" id="IPR043504">
    <property type="entry name" value="Peptidase_S1_PA_chymotrypsin"/>
</dbReference>
<evidence type="ECO:0000256" key="9">
    <source>
        <dbReference type="SAM" id="SignalP"/>
    </source>
</evidence>
<evidence type="ECO:0000256" key="5">
    <source>
        <dbReference type="ARBA" id="ARBA00022825"/>
    </source>
</evidence>
<name>A0A0C9R9U5_9HYME</name>
<feature type="domain" description="Peptidase S1" evidence="10">
    <location>
        <begin position="35"/>
        <end position="277"/>
    </location>
</feature>
<dbReference type="PROSITE" id="PS00134">
    <property type="entry name" value="TRYPSIN_HIS"/>
    <property type="match status" value="1"/>
</dbReference>
<evidence type="ECO:0000313" key="13">
    <source>
        <dbReference type="RefSeq" id="XP_011308165.1"/>
    </source>
</evidence>
<dbReference type="FunFam" id="2.40.10.10:FF:000047">
    <property type="entry name" value="Trypsin eta"/>
    <property type="match status" value="1"/>
</dbReference>
<dbReference type="Proteomes" id="UP000694866">
    <property type="component" value="Unplaced"/>
</dbReference>
<dbReference type="EC" id="3.4.21.1" evidence="7"/>
<dbReference type="InterPro" id="IPR001314">
    <property type="entry name" value="Peptidase_S1A"/>
</dbReference>
<evidence type="ECO:0000256" key="8">
    <source>
        <dbReference type="RuleBase" id="RU363034"/>
    </source>
</evidence>
<keyword evidence="3 8" id="KW-0645">Protease</keyword>
<accession>A0A9R1TF25</accession>
<dbReference type="PANTHER" id="PTHR24264">
    <property type="entry name" value="TRYPSIN-RELATED"/>
    <property type="match status" value="1"/>
</dbReference>
<dbReference type="PROSITE" id="PS00135">
    <property type="entry name" value="TRYPSIN_SER"/>
    <property type="match status" value="1"/>
</dbReference>
<evidence type="ECO:0000256" key="1">
    <source>
        <dbReference type="ARBA" id="ARBA00004239"/>
    </source>
</evidence>
<organism evidence="11">
    <name type="scientific">Fopius arisanus</name>
    <dbReference type="NCBI Taxonomy" id="64838"/>
    <lineage>
        <taxon>Eukaryota</taxon>
        <taxon>Metazoa</taxon>
        <taxon>Ecdysozoa</taxon>
        <taxon>Arthropoda</taxon>
        <taxon>Hexapoda</taxon>
        <taxon>Insecta</taxon>
        <taxon>Pterygota</taxon>
        <taxon>Neoptera</taxon>
        <taxon>Endopterygota</taxon>
        <taxon>Hymenoptera</taxon>
        <taxon>Apocrita</taxon>
        <taxon>Ichneumonoidea</taxon>
        <taxon>Braconidae</taxon>
        <taxon>Opiinae</taxon>
        <taxon>Fopius</taxon>
    </lineage>
</organism>
<dbReference type="PROSITE" id="PS50240">
    <property type="entry name" value="TRYPSIN_DOM"/>
    <property type="match status" value="1"/>
</dbReference>
<dbReference type="SUPFAM" id="SSF50494">
    <property type="entry name" value="Trypsin-like serine proteases"/>
    <property type="match status" value="1"/>
</dbReference>
<dbReference type="PANTHER" id="PTHR24264:SF69">
    <property type="entry name" value="TRYPSIN-3"/>
    <property type="match status" value="1"/>
</dbReference>
<evidence type="ECO:0000259" key="10">
    <source>
        <dbReference type="PROSITE" id="PS50240"/>
    </source>
</evidence>
<dbReference type="GO" id="GO:0016485">
    <property type="term" value="P:protein processing"/>
    <property type="evidence" value="ECO:0007669"/>
    <property type="project" value="UniProtKB-ARBA"/>
</dbReference>
<dbReference type="GO" id="GO:0004252">
    <property type="term" value="F:serine-type endopeptidase activity"/>
    <property type="evidence" value="ECO:0007669"/>
    <property type="project" value="UniProtKB-EC"/>
</dbReference>
<keyword evidence="9" id="KW-0732">Signal</keyword>
<dbReference type="RefSeq" id="XP_011308165.1">
    <property type="nucleotide sequence ID" value="XM_011309863.1"/>
</dbReference>
<keyword evidence="4 8" id="KW-0378">Hydrolase</keyword>
<dbReference type="EMBL" id="GBYB01003581">
    <property type="protein sequence ID" value="JAG73348.1"/>
    <property type="molecule type" value="Transcribed_RNA"/>
</dbReference>
<gene>
    <name evidence="11" type="primary">TRY2</name>
    <name evidence="13" type="synonym">LOC105269534</name>
    <name evidence="11" type="ORF">g.3859</name>
</gene>
<dbReference type="PRINTS" id="PR00722">
    <property type="entry name" value="CHYMOTRYPSIN"/>
</dbReference>
<feature type="chain" id="PRO_5044541656" description="chymotrypsin" evidence="9">
    <location>
        <begin position="18"/>
        <end position="279"/>
    </location>
</feature>
<evidence type="ECO:0000256" key="7">
    <source>
        <dbReference type="ARBA" id="ARBA00044036"/>
    </source>
</evidence>
<sequence>MASKIIFIAACLAIAQGDQRPFLGLSVPELGLSRIVGGSEAIKGAFPHQASLQWGLPPLITYRHFCGGSIISDRWVLTAAHCIDAVPSFGFFVVKLGKHSLKETEAEEQLVRVISSFVHENYTGGVAPFDVALIKLESPVIFNQRVAPINLPKAGARPSGNVTLSGWGSTAPSGSSLPANLQTVILPVVDLPTCRKSLEALVGPSPLHDNNVCTGPLTGGTSACSGDSGGPLIARNGNKSEVVGIVSWGILPCGSVGAPSVYARVSAFVDWIQKTITEN</sequence>
<keyword evidence="2" id="KW-0964">Secreted</keyword>
<dbReference type="InterPro" id="IPR050127">
    <property type="entry name" value="Serine_Proteases_S1"/>
</dbReference>
<proteinExistence type="predicted"/>
<dbReference type="GeneID" id="105269534"/>
<reference evidence="11" key="1">
    <citation type="submission" date="2015-01" db="EMBL/GenBank/DDBJ databases">
        <title>Transcriptome Assembly of Fopius arisanus.</title>
        <authorList>
            <person name="Geib S."/>
        </authorList>
    </citation>
    <scope>NUCLEOTIDE SEQUENCE</scope>
</reference>
<dbReference type="Gene3D" id="2.40.10.10">
    <property type="entry name" value="Trypsin-like serine proteases"/>
    <property type="match status" value="1"/>
</dbReference>
<keyword evidence="6" id="KW-1015">Disulfide bond</keyword>
<dbReference type="InterPro" id="IPR001254">
    <property type="entry name" value="Trypsin_dom"/>
</dbReference>
<dbReference type="InterPro" id="IPR018114">
    <property type="entry name" value="TRYPSIN_HIS"/>
</dbReference>
<evidence type="ECO:0000256" key="6">
    <source>
        <dbReference type="ARBA" id="ARBA00023157"/>
    </source>
</evidence>
<dbReference type="InterPro" id="IPR009003">
    <property type="entry name" value="Peptidase_S1_PA"/>
</dbReference>
<dbReference type="SMART" id="SM00020">
    <property type="entry name" value="Tryp_SPc"/>
    <property type="match status" value="1"/>
</dbReference>
<accession>A0A0C9R9U5</accession>
<dbReference type="KEGG" id="fas:105269534"/>
<evidence type="ECO:0000313" key="12">
    <source>
        <dbReference type="Proteomes" id="UP000694866"/>
    </source>
</evidence>
<feature type="signal peptide" evidence="9">
    <location>
        <begin position="1"/>
        <end position="17"/>
    </location>
</feature>
<evidence type="ECO:0000256" key="4">
    <source>
        <dbReference type="ARBA" id="ARBA00022801"/>
    </source>
</evidence>
<keyword evidence="12" id="KW-1185">Reference proteome</keyword>
<protein>
    <recommendedName>
        <fullName evidence="7">chymotrypsin</fullName>
        <ecNumber evidence="7">3.4.21.1</ecNumber>
    </recommendedName>
</protein>
<dbReference type="OrthoDB" id="10061449at2759"/>
<comment type="subcellular location">
    <subcellularLocation>
        <location evidence="1">Secreted</location>
        <location evidence="1">Extracellular space</location>
    </subcellularLocation>
</comment>
<dbReference type="GO" id="GO:0005615">
    <property type="term" value="C:extracellular space"/>
    <property type="evidence" value="ECO:0007669"/>
    <property type="project" value="TreeGrafter"/>
</dbReference>